<name>F4XIA7_9CYAN</name>
<evidence type="ECO:0008006" key="4">
    <source>
        <dbReference type="Google" id="ProtNLM"/>
    </source>
</evidence>
<feature type="transmembrane region" description="Helical" evidence="1">
    <location>
        <begin position="385"/>
        <end position="404"/>
    </location>
</feature>
<evidence type="ECO:0000313" key="2">
    <source>
        <dbReference type="EMBL" id="EGJ35640.1"/>
    </source>
</evidence>
<feature type="transmembrane region" description="Helical" evidence="1">
    <location>
        <begin position="241"/>
        <end position="259"/>
    </location>
</feature>
<keyword evidence="1" id="KW-0472">Membrane</keyword>
<feature type="transmembrane region" description="Helical" evidence="1">
    <location>
        <begin position="346"/>
        <end position="373"/>
    </location>
</feature>
<feature type="transmembrane region" description="Helical" evidence="1">
    <location>
        <begin position="442"/>
        <end position="460"/>
    </location>
</feature>
<sequence length="562" mass="64801">MLGCILIVPHGDFREVGAVPRFWLGISVISLGFLLSWGLSVYTRYPAEVSNSKLGISQQAKRINNRINNNSIKTRLWQGVYKGFTKRISEKFFDTEFRPPSPPNLGGTRIQFDGKSPPKLGDLGGFNVANDTSQTTSKSLSIKYLRKLKTQHSGLNFWSTTILSRLLLLPMYPGDDVWRYLWEGYIQTLGFSPYHLPPNATELIPYHTEWWSLINHPTVSAIYPPVAQLGFRMLALIDLKVWLFKIAFILADLLICWLLSRRFGYHQAIFYAWNPLIIYSFAGGAHYDSWFVFPLVAAWLVFDRKTESLRQTEITEIEEKLEIGTVAEKSSFPNPLMSSSDHSLTWWHWIASALLVGISMAVKWMSLPILGFLTWQAFRKVGVKLAIVVLLCGFLPFGITALQFCSSGECPLIPTGSVFVSHGRSAELIPYIVSEYWEPSRWVNWIYAFPLGLTVSWLILRSRNFQQFTEWYFFSLLILSPIIHAWYFTWIIPFAVPYRNLGVRLVSISAFIYFVLQHRMALGNYSWYLTPQERWCLWLPFVLGWLWTHYRNPNVALNQNSD</sequence>
<protein>
    <recommendedName>
        <fullName evidence="4">Glycosyl transferase family 2</fullName>
    </recommendedName>
</protein>
<feature type="transmembrane region" description="Helical" evidence="1">
    <location>
        <begin position="472"/>
        <end position="492"/>
    </location>
</feature>
<dbReference type="eggNOG" id="COG0463">
    <property type="taxonomic scope" value="Bacteria"/>
</dbReference>
<gene>
    <name evidence="2" type="ORF">LYNGBM3L_01120</name>
</gene>
<dbReference type="Proteomes" id="UP000003959">
    <property type="component" value="Unassembled WGS sequence"/>
</dbReference>
<accession>F4XIA7</accession>
<reference evidence="3" key="1">
    <citation type="journal article" date="2011" name="Proc. Natl. Acad. Sci. U.S.A.">
        <title>Genomic insights into the physiology and ecology of the marine filamentous cyanobacterium Lyngbya majuscula.</title>
        <authorList>
            <person name="Jones A.C."/>
            <person name="Monroe E.A."/>
            <person name="Podell S."/>
            <person name="Hess W.R."/>
            <person name="Klages S."/>
            <person name="Esquenazi E."/>
            <person name="Niessen S."/>
            <person name="Hoover H."/>
            <person name="Rothmann M."/>
            <person name="Lasken R.S."/>
            <person name="Yates J.R.III."/>
            <person name="Reinhardt R."/>
            <person name="Kube M."/>
            <person name="Burkart M.D."/>
            <person name="Allen E.E."/>
            <person name="Dorrestein P.C."/>
            <person name="Gerwick W.H."/>
            <person name="Gerwick L."/>
        </authorList>
    </citation>
    <scope>NUCLEOTIDE SEQUENCE [LARGE SCALE GENOMIC DNA]</scope>
    <source>
        <strain evidence="3">3L</strain>
    </source>
</reference>
<evidence type="ECO:0000313" key="3">
    <source>
        <dbReference type="Proteomes" id="UP000003959"/>
    </source>
</evidence>
<keyword evidence="1" id="KW-0812">Transmembrane</keyword>
<dbReference type="HOGENOM" id="CLU_035403_0_0_3"/>
<dbReference type="AlphaFoldDB" id="F4XIA7"/>
<feature type="transmembrane region" description="Helical" evidence="1">
    <location>
        <begin position="271"/>
        <end position="302"/>
    </location>
</feature>
<evidence type="ECO:0000256" key="1">
    <source>
        <dbReference type="SAM" id="Phobius"/>
    </source>
</evidence>
<proteinExistence type="predicted"/>
<dbReference type="Pfam" id="PF26314">
    <property type="entry name" value="MptA_B_family"/>
    <property type="match status" value="1"/>
</dbReference>
<dbReference type="EMBL" id="GL890816">
    <property type="protein sequence ID" value="EGJ35640.1"/>
    <property type="molecule type" value="Genomic_DNA"/>
</dbReference>
<keyword evidence="3" id="KW-1185">Reference proteome</keyword>
<organism evidence="2 3">
    <name type="scientific">Moorena producens 3L</name>
    <dbReference type="NCBI Taxonomy" id="489825"/>
    <lineage>
        <taxon>Bacteria</taxon>
        <taxon>Bacillati</taxon>
        <taxon>Cyanobacteriota</taxon>
        <taxon>Cyanophyceae</taxon>
        <taxon>Coleofasciculales</taxon>
        <taxon>Coleofasciculaceae</taxon>
        <taxon>Moorena</taxon>
    </lineage>
</organism>
<keyword evidence="1" id="KW-1133">Transmembrane helix</keyword>